<feature type="domain" description="GHMP kinase N-terminal" evidence="14">
    <location>
        <begin position="55"/>
        <end position="137"/>
    </location>
</feature>
<dbReference type="HAMAP" id="MF_00384">
    <property type="entry name" value="Homoser_kinase"/>
    <property type="match status" value="1"/>
</dbReference>
<dbReference type="InterPro" id="IPR020568">
    <property type="entry name" value="Ribosomal_Su5_D2-typ_SF"/>
</dbReference>
<feature type="binding site" evidence="13">
    <location>
        <begin position="85"/>
        <end position="95"/>
    </location>
    <ligand>
        <name>ATP</name>
        <dbReference type="ChEBI" id="CHEBI:30616"/>
    </ligand>
</feature>
<keyword evidence="5 13" id="KW-0028">Amino-acid biosynthesis</keyword>
<dbReference type="Proteomes" id="UP001158045">
    <property type="component" value="Unassembled WGS sequence"/>
</dbReference>
<evidence type="ECO:0000256" key="3">
    <source>
        <dbReference type="ARBA" id="ARBA00012078"/>
    </source>
</evidence>
<evidence type="ECO:0000256" key="13">
    <source>
        <dbReference type="HAMAP-Rule" id="MF_00384"/>
    </source>
</evidence>
<sequence length="299" mass="32796">MVKIKVPATTANIGPGFDTLGLALNLFQTITIEKKESKEKEIIWPDEVLVSNQENLVIKALEHALALKNQSDLGYTLTMLSTEIPISRGLGSSAAAIVSGLYAANYLLGYVFSQQELINIATALEGHPDNVTPAILGNLVIASSIHNEVIHASVPFPNDLELVVLVPNFKLNTSESREILPKTYTKEQCVSNISRVSLLIHSLLTKDYTHLKIALNDFIHQPYRFTIIDDSQLLIDELVASQAYGYFLSGAGPTIIAIIDKGLIGFQKSINILDKGFQHHWQILTIDVNKSGAIVEVIK</sequence>
<dbReference type="RefSeq" id="WP_281095056.1">
    <property type="nucleotide sequence ID" value="NZ_JARYZI010000009.1"/>
</dbReference>
<dbReference type="Gene3D" id="3.30.230.10">
    <property type="match status" value="1"/>
</dbReference>
<protein>
    <recommendedName>
        <fullName evidence="4 13">Homoserine kinase</fullName>
        <shortName evidence="13">HK</shortName>
        <shortName evidence="13">HSK</shortName>
        <ecNumber evidence="3 13">2.7.1.39</ecNumber>
    </recommendedName>
</protein>
<keyword evidence="9 13" id="KW-0418">Kinase</keyword>
<evidence type="ECO:0000256" key="8">
    <source>
        <dbReference type="ARBA" id="ARBA00022741"/>
    </source>
</evidence>
<dbReference type="InterPro" id="IPR006203">
    <property type="entry name" value="GHMP_knse_ATP-bd_CS"/>
</dbReference>
<dbReference type="InterPro" id="IPR036554">
    <property type="entry name" value="GHMP_kinase_C_sf"/>
</dbReference>
<comment type="pathway">
    <text evidence="1 13">Amino-acid biosynthesis; L-threonine biosynthesis; L-threonine from L-aspartate: step 4/5.</text>
</comment>
<dbReference type="PANTHER" id="PTHR20861:SF1">
    <property type="entry name" value="HOMOSERINE KINASE"/>
    <property type="match status" value="1"/>
</dbReference>
<keyword evidence="17" id="KW-1185">Reference proteome</keyword>
<dbReference type="EC" id="2.7.1.39" evidence="3 13"/>
<evidence type="ECO:0000256" key="10">
    <source>
        <dbReference type="ARBA" id="ARBA00022840"/>
    </source>
</evidence>
<evidence type="ECO:0000256" key="5">
    <source>
        <dbReference type="ARBA" id="ARBA00022605"/>
    </source>
</evidence>
<reference evidence="16 17" key="1">
    <citation type="submission" date="2023-04" db="EMBL/GenBank/DDBJ databases">
        <title>Fusibacter bizertensis strain WBS, isolated from littoral bottom sediments of the Arctic seas - biochemical and genomic analysis.</title>
        <authorList>
            <person name="Brioukhanov A.L."/>
        </authorList>
    </citation>
    <scope>NUCLEOTIDE SEQUENCE [LARGE SCALE GENOMIC DNA]</scope>
    <source>
        <strain evidence="16 17">WBS</strain>
    </source>
</reference>
<dbReference type="InterPro" id="IPR006204">
    <property type="entry name" value="GHMP_kinase_N_dom"/>
</dbReference>
<evidence type="ECO:0000256" key="4">
    <source>
        <dbReference type="ARBA" id="ARBA00017858"/>
    </source>
</evidence>
<dbReference type="PANTHER" id="PTHR20861">
    <property type="entry name" value="HOMOSERINE/4-DIPHOSPHOCYTIDYL-2-C-METHYL-D-ERYTHRITOL KINASE"/>
    <property type="match status" value="1"/>
</dbReference>
<organism evidence="16 17">
    <name type="scientific">Fusibacter bizertensis</name>
    <dbReference type="NCBI Taxonomy" id="1488331"/>
    <lineage>
        <taxon>Bacteria</taxon>
        <taxon>Bacillati</taxon>
        <taxon>Bacillota</taxon>
        <taxon>Clostridia</taxon>
        <taxon>Eubacteriales</taxon>
        <taxon>Eubacteriales Family XII. Incertae Sedis</taxon>
        <taxon>Fusibacter</taxon>
    </lineage>
</organism>
<evidence type="ECO:0000256" key="6">
    <source>
        <dbReference type="ARBA" id="ARBA00022679"/>
    </source>
</evidence>
<feature type="domain" description="GHMP kinase C-terminal" evidence="15">
    <location>
        <begin position="200"/>
        <end position="261"/>
    </location>
</feature>
<dbReference type="Pfam" id="PF00288">
    <property type="entry name" value="GHMP_kinases_N"/>
    <property type="match status" value="1"/>
</dbReference>
<dbReference type="InterPro" id="IPR013750">
    <property type="entry name" value="GHMP_kinase_C_dom"/>
</dbReference>
<dbReference type="SUPFAM" id="SSF54211">
    <property type="entry name" value="Ribosomal protein S5 domain 2-like"/>
    <property type="match status" value="1"/>
</dbReference>
<keyword evidence="7 13" id="KW-0791">Threonine biosynthesis</keyword>
<evidence type="ECO:0000259" key="15">
    <source>
        <dbReference type="Pfam" id="PF08544"/>
    </source>
</evidence>
<evidence type="ECO:0000313" key="16">
    <source>
        <dbReference type="EMBL" id="MDH8679159.1"/>
    </source>
</evidence>
<dbReference type="SUPFAM" id="SSF55060">
    <property type="entry name" value="GHMP Kinase, C-terminal domain"/>
    <property type="match status" value="1"/>
</dbReference>
<dbReference type="Gene3D" id="3.30.70.890">
    <property type="entry name" value="GHMP kinase, C-terminal domain"/>
    <property type="match status" value="1"/>
</dbReference>
<dbReference type="Pfam" id="PF08544">
    <property type="entry name" value="GHMP_kinases_C"/>
    <property type="match status" value="1"/>
</dbReference>
<comment type="catalytic activity">
    <reaction evidence="11 13">
        <text>L-homoserine + ATP = O-phospho-L-homoserine + ADP + H(+)</text>
        <dbReference type="Rhea" id="RHEA:13985"/>
        <dbReference type="ChEBI" id="CHEBI:15378"/>
        <dbReference type="ChEBI" id="CHEBI:30616"/>
        <dbReference type="ChEBI" id="CHEBI:57476"/>
        <dbReference type="ChEBI" id="CHEBI:57590"/>
        <dbReference type="ChEBI" id="CHEBI:456216"/>
        <dbReference type="EC" id="2.7.1.39"/>
    </reaction>
</comment>
<evidence type="ECO:0000256" key="1">
    <source>
        <dbReference type="ARBA" id="ARBA00005015"/>
    </source>
</evidence>
<keyword evidence="13" id="KW-0963">Cytoplasm</keyword>
<evidence type="ECO:0000256" key="2">
    <source>
        <dbReference type="ARBA" id="ARBA00007370"/>
    </source>
</evidence>
<comment type="similarity">
    <text evidence="2 13">Belongs to the GHMP kinase family. Homoserine kinase subfamily.</text>
</comment>
<comment type="caution">
    <text evidence="16">The sequence shown here is derived from an EMBL/GenBank/DDBJ whole genome shotgun (WGS) entry which is preliminary data.</text>
</comment>
<dbReference type="NCBIfam" id="TIGR00191">
    <property type="entry name" value="thrB"/>
    <property type="match status" value="1"/>
</dbReference>
<comment type="function">
    <text evidence="12 13">Catalyzes the ATP-dependent phosphorylation of L-homoserine to L-homoserine phosphate.</text>
</comment>
<comment type="subcellular location">
    <subcellularLocation>
        <location evidence="13">Cytoplasm</location>
    </subcellularLocation>
</comment>
<keyword evidence="8 13" id="KW-0547">Nucleotide-binding</keyword>
<evidence type="ECO:0000256" key="7">
    <source>
        <dbReference type="ARBA" id="ARBA00022697"/>
    </source>
</evidence>
<dbReference type="PRINTS" id="PR00958">
    <property type="entry name" value="HOMSERKINASE"/>
</dbReference>
<name>A0ABT6NFF3_9FIRM</name>
<evidence type="ECO:0000256" key="9">
    <source>
        <dbReference type="ARBA" id="ARBA00022777"/>
    </source>
</evidence>
<accession>A0ABT6NFF3</accession>
<keyword evidence="6 13" id="KW-0808">Transferase</keyword>
<dbReference type="EMBL" id="JARYZI010000009">
    <property type="protein sequence ID" value="MDH8679159.1"/>
    <property type="molecule type" value="Genomic_DNA"/>
</dbReference>
<dbReference type="PIRSF" id="PIRSF000676">
    <property type="entry name" value="Homoser_kin"/>
    <property type="match status" value="1"/>
</dbReference>
<evidence type="ECO:0000259" key="14">
    <source>
        <dbReference type="Pfam" id="PF00288"/>
    </source>
</evidence>
<proteinExistence type="inferred from homology"/>
<dbReference type="GO" id="GO:0004413">
    <property type="term" value="F:homoserine kinase activity"/>
    <property type="evidence" value="ECO:0007669"/>
    <property type="project" value="UniProtKB-EC"/>
</dbReference>
<dbReference type="InterPro" id="IPR000870">
    <property type="entry name" value="Homoserine_kinase"/>
</dbReference>
<dbReference type="InterPro" id="IPR014721">
    <property type="entry name" value="Ribsml_uS5_D2-typ_fold_subgr"/>
</dbReference>
<evidence type="ECO:0000313" key="17">
    <source>
        <dbReference type="Proteomes" id="UP001158045"/>
    </source>
</evidence>
<evidence type="ECO:0000256" key="12">
    <source>
        <dbReference type="ARBA" id="ARBA00049954"/>
    </source>
</evidence>
<gene>
    <name evidence="13 16" type="primary">thrB</name>
    <name evidence="16" type="ORF">QE109_13445</name>
</gene>
<evidence type="ECO:0000256" key="11">
    <source>
        <dbReference type="ARBA" id="ARBA00049375"/>
    </source>
</evidence>
<dbReference type="PROSITE" id="PS00627">
    <property type="entry name" value="GHMP_KINASES_ATP"/>
    <property type="match status" value="1"/>
</dbReference>
<keyword evidence="10 13" id="KW-0067">ATP-binding</keyword>